<dbReference type="EMBL" id="DS499598">
    <property type="protein sequence ID" value="EDP50123.1"/>
    <property type="molecule type" value="Genomic_DNA"/>
</dbReference>
<keyword evidence="2" id="KW-1185">Reference proteome</keyword>
<proteinExistence type="predicted"/>
<dbReference type="AlphaFoldDB" id="B0Y5T8"/>
<gene>
    <name evidence="1" type="ORF">AFUB_064550</name>
</gene>
<sequence>MDDEAQARVVAFNGEQSYIASSVQRSLCDVTASTCIERSNHDHSATDIIFHRPTSPYILVE</sequence>
<accession>B0Y5T8</accession>
<organism evidence="1 2">
    <name type="scientific">Aspergillus fumigatus (strain CBS 144.89 / FGSC A1163 / CEA10)</name>
    <name type="common">Neosartorya fumigata</name>
    <dbReference type="NCBI Taxonomy" id="451804"/>
    <lineage>
        <taxon>Eukaryota</taxon>
        <taxon>Fungi</taxon>
        <taxon>Dikarya</taxon>
        <taxon>Ascomycota</taxon>
        <taxon>Pezizomycotina</taxon>
        <taxon>Eurotiomycetes</taxon>
        <taxon>Eurotiomycetidae</taxon>
        <taxon>Eurotiales</taxon>
        <taxon>Aspergillaceae</taxon>
        <taxon>Aspergillus</taxon>
        <taxon>Aspergillus subgen. Fumigati</taxon>
    </lineage>
</organism>
<evidence type="ECO:0000313" key="2">
    <source>
        <dbReference type="Proteomes" id="UP000001699"/>
    </source>
</evidence>
<dbReference type="HOGENOM" id="CLU_2922195_0_0_1"/>
<protein>
    <submittedName>
        <fullName evidence="1">Uncharacterized protein</fullName>
    </submittedName>
</protein>
<dbReference type="Proteomes" id="UP000001699">
    <property type="component" value="Unassembled WGS sequence"/>
</dbReference>
<evidence type="ECO:0000313" key="1">
    <source>
        <dbReference type="EMBL" id="EDP50123.1"/>
    </source>
</evidence>
<dbReference type="VEuPathDB" id="FungiDB:AFUB_064550"/>
<name>B0Y5T8_ASPFC</name>
<reference evidence="1 2" key="1">
    <citation type="journal article" date="2008" name="PLoS Genet.">
        <title>Genomic islands in the pathogenic filamentous fungus Aspergillus fumigatus.</title>
        <authorList>
            <person name="Fedorova N.D."/>
            <person name="Khaldi N."/>
            <person name="Joardar V.S."/>
            <person name="Maiti R."/>
            <person name="Amedeo P."/>
            <person name="Anderson M.J."/>
            <person name="Crabtree J."/>
            <person name="Silva J.C."/>
            <person name="Badger J.H."/>
            <person name="Albarraq A."/>
            <person name="Angiuoli S."/>
            <person name="Bussey H."/>
            <person name="Bowyer P."/>
            <person name="Cotty P.J."/>
            <person name="Dyer P.S."/>
            <person name="Egan A."/>
            <person name="Galens K."/>
            <person name="Fraser-Liggett C.M."/>
            <person name="Haas B.J."/>
            <person name="Inman J.M."/>
            <person name="Kent R."/>
            <person name="Lemieux S."/>
            <person name="Malavazi I."/>
            <person name="Orvis J."/>
            <person name="Roemer T."/>
            <person name="Ronning C.M."/>
            <person name="Sundaram J.P."/>
            <person name="Sutton G."/>
            <person name="Turner G."/>
            <person name="Venter J.C."/>
            <person name="White O.R."/>
            <person name="Whitty B.R."/>
            <person name="Youngman P."/>
            <person name="Wolfe K.H."/>
            <person name="Goldman G.H."/>
            <person name="Wortman J.R."/>
            <person name="Jiang B."/>
            <person name="Denning D.W."/>
            <person name="Nierman W.C."/>
        </authorList>
    </citation>
    <scope>NUCLEOTIDE SEQUENCE [LARGE SCALE GENOMIC DNA]</scope>
    <source>
        <strain evidence="2">CBS 144.89 / FGSC A1163 / CEA10</strain>
    </source>
</reference>